<evidence type="ECO:0000313" key="6">
    <source>
        <dbReference type="EMBL" id="QSB06805.1"/>
    </source>
</evidence>
<evidence type="ECO:0000256" key="2">
    <source>
        <dbReference type="ARBA" id="ARBA00023125"/>
    </source>
</evidence>
<organism evidence="6 7">
    <name type="scientific">Natronoglycomyces albus</name>
    <dbReference type="NCBI Taxonomy" id="2811108"/>
    <lineage>
        <taxon>Bacteria</taxon>
        <taxon>Bacillati</taxon>
        <taxon>Actinomycetota</taxon>
        <taxon>Actinomycetes</taxon>
        <taxon>Glycomycetales</taxon>
        <taxon>Glycomycetaceae</taxon>
        <taxon>Natronoglycomyces</taxon>
    </lineage>
</organism>
<evidence type="ECO:0000256" key="4">
    <source>
        <dbReference type="PROSITE-ProRule" id="PRU00335"/>
    </source>
</evidence>
<dbReference type="Gene3D" id="1.10.10.60">
    <property type="entry name" value="Homeodomain-like"/>
    <property type="match status" value="1"/>
</dbReference>
<name>A0A895XTZ9_9ACTN</name>
<dbReference type="Pfam" id="PF17754">
    <property type="entry name" value="TetR_C_14"/>
    <property type="match status" value="1"/>
</dbReference>
<keyword evidence="2 4" id="KW-0238">DNA-binding</keyword>
<feature type="domain" description="HTH tetR-type" evidence="5">
    <location>
        <begin position="12"/>
        <end position="72"/>
    </location>
</feature>
<dbReference type="PANTHER" id="PTHR30055:SF234">
    <property type="entry name" value="HTH-TYPE TRANSCRIPTIONAL REGULATOR BETI"/>
    <property type="match status" value="1"/>
</dbReference>
<dbReference type="GO" id="GO:0003700">
    <property type="term" value="F:DNA-binding transcription factor activity"/>
    <property type="evidence" value="ECO:0007669"/>
    <property type="project" value="TreeGrafter"/>
</dbReference>
<keyword evidence="3" id="KW-0804">Transcription</keyword>
<sequence>MDSDTSPPNKRERTRARLISCAIDLFEQHGYEQTTVPHIAQRAGVQPVTFFRHFPSKHQVLFEDPYDPVIASMVAAQPPQWNPLKRTIHGFRAAWQHIPEPESDLVRRRIRIVADTPSLHGHMWANNAATEQLVIKNLIANGTDAPSARIAAASVLAALMAAIFAWAHSETHSLSEAINHALDLLETPDGTH</sequence>
<dbReference type="AlphaFoldDB" id="A0A895XTZ9"/>
<evidence type="ECO:0000256" key="3">
    <source>
        <dbReference type="ARBA" id="ARBA00023163"/>
    </source>
</evidence>
<dbReference type="PRINTS" id="PR00455">
    <property type="entry name" value="HTHTETR"/>
</dbReference>
<dbReference type="InterPro" id="IPR009057">
    <property type="entry name" value="Homeodomain-like_sf"/>
</dbReference>
<dbReference type="SUPFAM" id="SSF46689">
    <property type="entry name" value="Homeodomain-like"/>
    <property type="match status" value="1"/>
</dbReference>
<dbReference type="GO" id="GO:0000976">
    <property type="term" value="F:transcription cis-regulatory region binding"/>
    <property type="evidence" value="ECO:0007669"/>
    <property type="project" value="TreeGrafter"/>
</dbReference>
<dbReference type="PANTHER" id="PTHR30055">
    <property type="entry name" value="HTH-TYPE TRANSCRIPTIONAL REGULATOR RUTR"/>
    <property type="match status" value="1"/>
</dbReference>
<dbReference type="EMBL" id="CP070496">
    <property type="protein sequence ID" value="QSB06805.1"/>
    <property type="molecule type" value="Genomic_DNA"/>
</dbReference>
<dbReference type="RefSeq" id="WP_213172812.1">
    <property type="nucleotide sequence ID" value="NZ_CP070496.1"/>
</dbReference>
<proteinExistence type="predicted"/>
<dbReference type="InterPro" id="IPR050109">
    <property type="entry name" value="HTH-type_TetR-like_transc_reg"/>
</dbReference>
<dbReference type="InterPro" id="IPR041347">
    <property type="entry name" value="MftR_C"/>
</dbReference>
<evidence type="ECO:0000313" key="7">
    <source>
        <dbReference type="Proteomes" id="UP000662939"/>
    </source>
</evidence>
<evidence type="ECO:0000259" key="5">
    <source>
        <dbReference type="PROSITE" id="PS50977"/>
    </source>
</evidence>
<dbReference type="PROSITE" id="PS50977">
    <property type="entry name" value="HTH_TETR_2"/>
    <property type="match status" value="1"/>
</dbReference>
<protein>
    <submittedName>
        <fullName evidence="6">TetR family transcriptional regulator</fullName>
    </submittedName>
</protein>
<dbReference type="Pfam" id="PF00440">
    <property type="entry name" value="TetR_N"/>
    <property type="match status" value="1"/>
</dbReference>
<feature type="DNA-binding region" description="H-T-H motif" evidence="4">
    <location>
        <begin position="35"/>
        <end position="54"/>
    </location>
</feature>
<gene>
    <name evidence="6" type="ORF">JQS30_07935</name>
</gene>
<dbReference type="Proteomes" id="UP000662939">
    <property type="component" value="Chromosome"/>
</dbReference>
<keyword evidence="7" id="KW-1185">Reference proteome</keyword>
<dbReference type="InterPro" id="IPR001647">
    <property type="entry name" value="HTH_TetR"/>
</dbReference>
<reference evidence="6" key="1">
    <citation type="submission" date="2021-02" db="EMBL/GenBank/DDBJ databases">
        <title>Natronoglycomyces albus gen. nov., sp. nov, a haloalkaliphilic actinobacterium from a soda solonchak soil.</title>
        <authorList>
            <person name="Sorokin D.Y."/>
            <person name="Khijniak T.V."/>
            <person name="Zakharycheva A.P."/>
            <person name="Boueva O.V."/>
            <person name="Ariskina E.V."/>
            <person name="Hahnke R.L."/>
            <person name="Bunk B."/>
            <person name="Sproer C."/>
            <person name="Schumann P."/>
            <person name="Evtushenko L.I."/>
            <person name="Kublanov I.V."/>
        </authorList>
    </citation>
    <scope>NUCLEOTIDE SEQUENCE</scope>
    <source>
        <strain evidence="6">DSM 106290</strain>
    </source>
</reference>
<dbReference type="Gene3D" id="1.10.357.10">
    <property type="entry name" value="Tetracycline Repressor, domain 2"/>
    <property type="match status" value="1"/>
</dbReference>
<accession>A0A895XTZ9</accession>
<dbReference type="KEGG" id="nav:JQS30_07935"/>
<keyword evidence="1" id="KW-0805">Transcription regulation</keyword>
<evidence type="ECO:0000256" key="1">
    <source>
        <dbReference type="ARBA" id="ARBA00023015"/>
    </source>
</evidence>